<accession>A0ABV8KTQ3</accession>
<evidence type="ECO:0000259" key="1">
    <source>
        <dbReference type="Pfam" id="PF14417"/>
    </source>
</evidence>
<dbReference type="InterPro" id="IPR036513">
    <property type="entry name" value="STAS_dom_sf"/>
</dbReference>
<dbReference type="Proteomes" id="UP001595868">
    <property type="component" value="Unassembled WGS sequence"/>
</dbReference>
<protein>
    <submittedName>
        <fullName evidence="2">MEDS domain-containing protein</fullName>
    </submittedName>
</protein>
<dbReference type="Gene3D" id="3.30.750.24">
    <property type="entry name" value="STAS domain"/>
    <property type="match status" value="1"/>
</dbReference>
<dbReference type="RefSeq" id="WP_377551017.1">
    <property type="nucleotide sequence ID" value="NZ_JBHSBN010000025.1"/>
</dbReference>
<feature type="domain" description="MEDS" evidence="1">
    <location>
        <begin position="19"/>
        <end position="176"/>
    </location>
</feature>
<dbReference type="EMBL" id="JBHSBN010000025">
    <property type="protein sequence ID" value="MFC4109545.1"/>
    <property type="molecule type" value="Genomic_DNA"/>
</dbReference>
<organism evidence="2 3">
    <name type="scientific">Micromonospora zhanjiangensis</name>
    <dbReference type="NCBI Taxonomy" id="1522057"/>
    <lineage>
        <taxon>Bacteria</taxon>
        <taxon>Bacillati</taxon>
        <taxon>Actinomycetota</taxon>
        <taxon>Actinomycetes</taxon>
        <taxon>Micromonosporales</taxon>
        <taxon>Micromonosporaceae</taxon>
        <taxon>Micromonospora</taxon>
    </lineage>
</organism>
<evidence type="ECO:0000313" key="2">
    <source>
        <dbReference type="EMBL" id="MFC4109545.1"/>
    </source>
</evidence>
<evidence type="ECO:0000313" key="3">
    <source>
        <dbReference type="Proteomes" id="UP001595868"/>
    </source>
</evidence>
<keyword evidence="3" id="KW-1185">Reference proteome</keyword>
<dbReference type="SUPFAM" id="SSF52091">
    <property type="entry name" value="SpoIIaa-like"/>
    <property type="match status" value="1"/>
</dbReference>
<name>A0ABV8KTQ3_9ACTN</name>
<comment type="caution">
    <text evidence="2">The sequence shown here is derived from an EMBL/GenBank/DDBJ whole genome shotgun (WGS) entry which is preliminary data.</text>
</comment>
<proteinExistence type="predicted"/>
<dbReference type="Pfam" id="PF14417">
    <property type="entry name" value="MEDS"/>
    <property type="match status" value="1"/>
</dbReference>
<reference evidence="3" key="1">
    <citation type="journal article" date="2019" name="Int. J. Syst. Evol. Microbiol.">
        <title>The Global Catalogue of Microorganisms (GCM) 10K type strain sequencing project: providing services to taxonomists for standard genome sequencing and annotation.</title>
        <authorList>
            <consortium name="The Broad Institute Genomics Platform"/>
            <consortium name="The Broad Institute Genome Sequencing Center for Infectious Disease"/>
            <person name="Wu L."/>
            <person name="Ma J."/>
        </authorList>
    </citation>
    <scope>NUCLEOTIDE SEQUENCE [LARGE SCALE GENOMIC DNA]</scope>
    <source>
        <strain evidence="3">2902at01</strain>
    </source>
</reference>
<gene>
    <name evidence="2" type="ORF">ACFOX0_26885</name>
</gene>
<dbReference type="InterPro" id="IPR025847">
    <property type="entry name" value="MEDS_domain"/>
</dbReference>
<sequence length="283" mass="30643">MDRSRPTDDDPRPTRPYGHVCWAYDDPAGLAARAREFLADGLAAGEQVWYAAPDPPDPVAERLRGARVLADGFRRGAARIVPLNATYDAGAAVDPEAQAAVFVAAAETALADGYAGLRVVADCTSLVRTPAALEAFARYEHVVDREMQRRPLAGLCAFDRTRLDDRILVELACLHQETNVDAALFRLHACDPDAGCAALTGELDPSTHELFAQALDRVDPRPVDGRLVLDASGLRYVDHRSLLLLQDFARGRHATAVLRTSRSAATRLVELLDLPGVRVEAAC</sequence>